<dbReference type="Proteomes" id="UP000184346">
    <property type="component" value="Unassembled WGS sequence"/>
</dbReference>
<accession>A0A1M4SAX5</accession>
<evidence type="ECO:0000313" key="5">
    <source>
        <dbReference type="Proteomes" id="UP000184346"/>
    </source>
</evidence>
<dbReference type="Gene3D" id="1.50.10.100">
    <property type="entry name" value="Chondroitin AC/alginate lyase"/>
    <property type="match status" value="1"/>
</dbReference>
<evidence type="ECO:0000256" key="2">
    <source>
        <dbReference type="ARBA" id="ARBA00023239"/>
    </source>
</evidence>
<reference evidence="4 5" key="1">
    <citation type="submission" date="2016-11" db="EMBL/GenBank/DDBJ databases">
        <authorList>
            <person name="Jaros S."/>
            <person name="Januszkiewicz K."/>
            <person name="Wedrychowicz H."/>
        </authorList>
    </citation>
    <scope>NUCLEOTIDE SEQUENCE [LARGE SCALE GENOMIC DNA]</scope>
    <source>
        <strain evidence="4 5">DSM 19980</strain>
    </source>
</reference>
<dbReference type="STRING" id="1121942.SAMN02745148_00047"/>
<dbReference type="AlphaFoldDB" id="A0A1M4SAX5"/>
<feature type="domain" description="Alginate lyase" evidence="3">
    <location>
        <begin position="106"/>
        <end position="336"/>
    </location>
</feature>
<dbReference type="SUPFAM" id="SSF48230">
    <property type="entry name" value="Chondroitin AC/alginate lyase"/>
    <property type="match status" value="1"/>
</dbReference>
<keyword evidence="1" id="KW-0732">Signal</keyword>
<dbReference type="GO" id="GO:0042597">
    <property type="term" value="C:periplasmic space"/>
    <property type="evidence" value="ECO:0007669"/>
    <property type="project" value="InterPro"/>
</dbReference>
<evidence type="ECO:0000313" key="4">
    <source>
        <dbReference type="EMBL" id="SHE29339.1"/>
    </source>
</evidence>
<dbReference type="InterPro" id="IPR008397">
    <property type="entry name" value="Alginate_lyase_dom"/>
</dbReference>
<protein>
    <submittedName>
        <fullName evidence="4">Poly(Beta-D-mannuronate) lyase</fullName>
    </submittedName>
</protein>
<dbReference type="GO" id="GO:0016829">
    <property type="term" value="F:lyase activity"/>
    <property type="evidence" value="ECO:0007669"/>
    <property type="project" value="UniProtKB-KW"/>
</dbReference>
<evidence type="ECO:0000259" key="3">
    <source>
        <dbReference type="Pfam" id="PF05426"/>
    </source>
</evidence>
<keyword evidence="2 4" id="KW-0456">Lyase</keyword>
<dbReference type="Pfam" id="PF05426">
    <property type="entry name" value="Alginate_lyase"/>
    <property type="match status" value="1"/>
</dbReference>
<keyword evidence="5" id="KW-1185">Reference proteome</keyword>
<gene>
    <name evidence="4" type="ORF">SAMN02745148_00047</name>
</gene>
<dbReference type="EMBL" id="FQUJ01000002">
    <property type="protein sequence ID" value="SHE29339.1"/>
    <property type="molecule type" value="Genomic_DNA"/>
</dbReference>
<evidence type="ECO:0000256" key="1">
    <source>
        <dbReference type="ARBA" id="ARBA00022729"/>
    </source>
</evidence>
<organism evidence="4 5">
    <name type="scientific">Modicisalibacter ilicicola DSM 19980</name>
    <dbReference type="NCBI Taxonomy" id="1121942"/>
    <lineage>
        <taxon>Bacteria</taxon>
        <taxon>Pseudomonadati</taxon>
        <taxon>Pseudomonadota</taxon>
        <taxon>Gammaproteobacteria</taxon>
        <taxon>Oceanospirillales</taxon>
        <taxon>Halomonadaceae</taxon>
        <taxon>Modicisalibacter</taxon>
    </lineage>
</organism>
<sequence>MDLTPLKNGLHETPKAGKGVLPALLMLTSLFAGGFSTAHGMTIEERQALDLSEYTVTDPDASYFEVEARIELLQETDNPILMQQAARLESGPSCKQILAIPPLSDQIRIPGFYPSPEEWRFASRPLFQFEDTVSNLAGAYVASDDIYYAECLVSFLDHWAREDGLMDFYYVSSHPQAWFATESMIFAAAMAYSIARPRVENMQEEKERIDDWLNRLAHQHADIPGRPGNSCCNNHFYRRALYGTMVGILTEDQELFHFGISSIYSALSDLTEEGAFRLEMKRGRRASHYQNYALLYLITNMQIISRQGYDIFDLEINGRTIHDAVDFAMDIFEDPAALGDLAPREQYTGFFNDDQYFAWMEIYQSRFNDPRIAEFIKPMRPIFNRSAGGYTTLYFMEPDAQDQEIIEQEPEEIEETRVFSD</sequence>
<proteinExistence type="predicted"/>
<dbReference type="InterPro" id="IPR008929">
    <property type="entry name" value="Chondroitin_lyas"/>
</dbReference>
<name>A0A1M4SAX5_9GAMM</name>